<dbReference type="PANTHER" id="PTHR37299:SF1">
    <property type="entry name" value="STAGE 0 SPORULATION PROTEIN A HOMOLOG"/>
    <property type="match status" value="1"/>
</dbReference>
<dbReference type="SMART" id="SM00850">
    <property type="entry name" value="LytTR"/>
    <property type="match status" value="1"/>
</dbReference>
<dbReference type="PROSITE" id="PS50110">
    <property type="entry name" value="RESPONSE_REGULATORY"/>
    <property type="match status" value="1"/>
</dbReference>
<evidence type="ECO:0000256" key="1">
    <source>
        <dbReference type="ARBA" id="ARBA00018672"/>
    </source>
</evidence>
<dbReference type="SMART" id="SM00448">
    <property type="entry name" value="REC"/>
    <property type="match status" value="1"/>
</dbReference>
<dbReference type="EMBL" id="CP146256">
    <property type="protein sequence ID" value="XAH76129.1"/>
    <property type="molecule type" value="Genomic_DNA"/>
</dbReference>
<feature type="domain" description="Response regulatory" evidence="4">
    <location>
        <begin position="3"/>
        <end position="122"/>
    </location>
</feature>
<dbReference type="SUPFAM" id="SSF52172">
    <property type="entry name" value="CheY-like"/>
    <property type="match status" value="1"/>
</dbReference>
<evidence type="ECO:0000259" key="5">
    <source>
        <dbReference type="PROSITE" id="PS50930"/>
    </source>
</evidence>
<evidence type="ECO:0000313" key="6">
    <source>
        <dbReference type="EMBL" id="XAH76129.1"/>
    </source>
</evidence>
<comment type="function">
    <text evidence="2">May play the central regulatory role in sporulation. It may be an element of the effector pathway responsible for the activation of sporulation genes in response to nutritional stress. Spo0A may act in concert with spo0H (a sigma factor) to control the expression of some genes that are critical to the sporulation process.</text>
</comment>
<feature type="domain" description="HTH LytTR-type" evidence="5">
    <location>
        <begin position="133"/>
        <end position="202"/>
    </location>
</feature>
<dbReference type="Proteomes" id="UP001451571">
    <property type="component" value="Chromosome"/>
</dbReference>
<evidence type="ECO:0000313" key="7">
    <source>
        <dbReference type="Proteomes" id="UP001451571"/>
    </source>
</evidence>
<proteinExistence type="predicted"/>
<dbReference type="InterPro" id="IPR046947">
    <property type="entry name" value="LytR-like"/>
</dbReference>
<name>A0ABZ3F2U3_9FIRM</name>
<reference evidence="6 7" key="1">
    <citation type="submission" date="2024-02" db="EMBL/GenBank/DDBJ databases">
        <title>Bacterial strain from lacustrine sediment.</title>
        <authorList>
            <person name="Petit C."/>
            <person name="Fadhlaoui K."/>
        </authorList>
    </citation>
    <scope>NUCLEOTIDE SEQUENCE [LARGE SCALE GENOMIC DNA]</scope>
    <source>
        <strain evidence="6 7">IPX-CK</strain>
    </source>
</reference>
<dbReference type="GO" id="GO:0003677">
    <property type="term" value="F:DNA binding"/>
    <property type="evidence" value="ECO:0007669"/>
    <property type="project" value="UniProtKB-KW"/>
</dbReference>
<dbReference type="Gene3D" id="3.40.50.2300">
    <property type="match status" value="1"/>
</dbReference>
<dbReference type="Pfam" id="PF04397">
    <property type="entry name" value="LytTR"/>
    <property type="match status" value="1"/>
</dbReference>
<keyword evidence="7" id="KW-1185">Reference proteome</keyword>
<evidence type="ECO:0000256" key="2">
    <source>
        <dbReference type="ARBA" id="ARBA00024867"/>
    </source>
</evidence>
<gene>
    <name evidence="6" type="ORF">V6984_10335</name>
</gene>
<keyword evidence="3" id="KW-0597">Phosphoprotein</keyword>
<feature type="modified residue" description="4-aspartylphosphate" evidence="3">
    <location>
        <position position="59"/>
    </location>
</feature>
<dbReference type="InterPro" id="IPR011006">
    <property type="entry name" value="CheY-like_superfamily"/>
</dbReference>
<organism evidence="6 7">
    <name type="scientific">Kineothrix sedimenti</name>
    <dbReference type="NCBI Taxonomy" id="3123317"/>
    <lineage>
        <taxon>Bacteria</taxon>
        <taxon>Bacillati</taxon>
        <taxon>Bacillota</taxon>
        <taxon>Clostridia</taxon>
        <taxon>Lachnospirales</taxon>
        <taxon>Lachnospiraceae</taxon>
        <taxon>Kineothrix</taxon>
    </lineage>
</organism>
<dbReference type="PANTHER" id="PTHR37299">
    <property type="entry name" value="TRANSCRIPTIONAL REGULATOR-RELATED"/>
    <property type="match status" value="1"/>
</dbReference>
<dbReference type="Pfam" id="PF00072">
    <property type="entry name" value="Response_reg"/>
    <property type="match status" value="1"/>
</dbReference>
<evidence type="ECO:0000256" key="3">
    <source>
        <dbReference type="PROSITE-ProRule" id="PRU00169"/>
    </source>
</evidence>
<dbReference type="InterPro" id="IPR001789">
    <property type="entry name" value="Sig_transdc_resp-reg_receiver"/>
</dbReference>
<protein>
    <recommendedName>
        <fullName evidence="1">Stage 0 sporulation protein A homolog</fullName>
    </recommendedName>
</protein>
<sequence>MLRIAICDDETDSRDSLRIQLEKIINSESEDIVYEFLSGERTVSFLKKHPGEIDLLFLDVEMSGINGMKTAGNIREFDKSLMIVFVTGYADYVFDGYQIGALDYLMKPVTIEKLLPVYKRVRELLLQNEGANFVLKNTEGLYRFPYEDILYFYSDRRLVNLVTAKGSYPFYGKLDVIEEKVGVSFVRIHQRYLVNEIKVRHIGNSSIIISGVGGETAELPVSRALKEAATEKLARAMLRG</sequence>
<dbReference type="RefSeq" id="WP_342759701.1">
    <property type="nucleotide sequence ID" value="NZ_CP146256.1"/>
</dbReference>
<keyword evidence="6" id="KW-0238">DNA-binding</keyword>
<evidence type="ECO:0000259" key="4">
    <source>
        <dbReference type="PROSITE" id="PS50110"/>
    </source>
</evidence>
<accession>A0ABZ3F2U3</accession>
<dbReference type="InterPro" id="IPR007492">
    <property type="entry name" value="LytTR_DNA-bd_dom"/>
</dbReference>
<dbReference type="Gene3D" id="2.40.50.1020">
    <property type="entry name" value="LytTr DNA-binding domain"/>
    <property type="match status" value="1"/>
</dbReference>
<dbReference type="PROSITE" id="PS50930">
    <property type="entry name" value="HTH_LYTTR"/>
    <property type="match status" value="1"/>
</dbReference>